<evidence type="ECO:0000313" key="2">
    <source>
        <dbReference type="Proteomes" id="UP000309389"/>
    </source>
</evidence>
<accession>A0A4V4U8B1</accession>
<dbReference type="EMBL" id="SSHH01000004">
    <property type="protein sequence ID" value="TIX49007.1"/>
    <property type="molecule type" value="Genomic_DNA"/>
</dbReference>
<comment type="caution">
    <text evidence="1">The sequence shown here is derived from an EMBL/GenBank/DDBJ whole genome shotgun (WGS) entry which is preliminary data.</text>
</comment>
<keyword evidence="2" id="KW-1185">Reference proteome</keyword>
<protein>
    <submittedName>
        <fullName evidence="1">Uncharacterized protein</fullName>
    </submittedName>
</protein>
<gene>
    <name evidence="1" type="ORF">E5222_14860</name>
</gene>
<name>A0A4V4U8B1_9SPHN</name>
<dbReference type="OrthoDB" id="7566477at2"/>
<dbReference type="InterPro" id="IPR011990">
    <property type="entry name" value="TPR-like_helical_dom_sf"/>
</dbReference>
<dbReference type="Proteomes" id="UP000309389">
    <property type="component" value="Unassembled WGS sequence"/>
</dbReference>
<dbReference type="SUPFAM" id="SSF48452">
    <property type="entry name" value="TPR-like"/>
    <property type="match status" value="1"/>
</dbReference>
<dbReference type="RefSeq" id="WP_136694582.1">
    <property type="nucleotide sequence ID" value="NZ_SSHH01000004.1"/>
</dbReference>
<reference evidence="1 2" key="1">
    <citation type="submission" date="2019-04" db="EMBL/GenBank/DDBJ databases">
        <title>Altererythrobacter aquimixticola sp. nov., isolated from sediment of junction between the ocean and a freshwater spring.</title>
        <authorList>
            <person name="Yoon J.-H."/>
        </authorList>
    </citation>
    <scope>NUCLEOTIDE SEQUENCE [LARGE SCALE GENOMIC DNA]</scope>
    <source>
        <strain evidence="1 2">SSKS-13</strain>
    </source>
</reference>
<sequence length="256" mass="26990">MLTTLISSLIFAQLALPPTLEEDRLRACMDEARNDPAQAILNVSDWMVGTSGPSVSAPQQCLGFAYMSLLRWDAARQAFTEARDARLESDSAGRARLGAMAGNAAIAAEQHGQALVLLQAAQADATAVGNTTLAGSIASDRARALVGLGRMADGANALEEARSLAPQDASIWLLSATLARRMENLANAQQWIETAAALDPGNLSIGLEAGLVAALGGFDDAARSSWQSVIDTAPRTPEGQTARFYLDQLDEEQLPQ</sequence>
<evidence type="ECO:0000313" key="1">
    <source>
        <dbReference type="EMBL" id="TIX49007.1"/>
    </source>
</evidence>
<organism evidence="1 2">
    <name type="scientific">Alteraurantiacibacter aquimixticola</name>
    <dbReference type="NCBI Taxonomy" id="2489173"/>
    <lineage>
        <taxon>Bacteria</taxon>
        <taxon>Pseudomonadati</taxon>
        <taxon>Pseudomonadota</taxon>
        <taxon>Alphaproteobacteria</taxon>
        <taxon>Sphingomonadales</taxon>
        <taxon>Erythrobacteraceae</taxon>
        <taxon>Alteraurantiacibacter</taxon>
    </lineage>
</organism>
<dbReference type="Gene3D" id="1.25.40.10">
    <property type="entry name" value="Tetratricopeptide repeat domain"/>
    <property type="match status" value="1"/>
</dbReference>
<dbReference type="AlphaFoldDB" id="A0A4V4U8B1"/>
<proteinExistence type="predicted"/>